<evidence type="ECO:0000256" key="3">
    <source>
        <dbReference type="ARBA" id="ARBA00061308"/>
    </source>
</evidence>
<dbReference type="InterPro" id="IPR016024">
    <property type="entry name" value="ARM-type_fold"/>
</dbReference>
<dbReference type="GO" id="GO:0006974">
    <property type="term" value="P:DNA damage response"/>
    <property type="evidence" value="ECO:0007669"/>
    <property type="project" value="InterPro"/>
</dbReference>
<evidence type="ECO:0000313" key="4">
    <source>
        <dbReference type="Proteomes" id="UP000694846"/>
    </source>
</evidence>
<dbReference type="GO" id="GO:0005634">
    <property type="term" value="C:nucleus"/>
    <property type="evidence" value="ECO:0007669"/>
    <property type="project" value="TreeGrafter"/>
</dbReference>
<comment type="subcellular location">
    <subcellularLocation>
        <location evidence="1">Cytoplasm</location>
    </subcellularLocation>
</comment>
<protein>
    <submittedName>
        <fullName evidence="5">Uncharacterized protein LOC112688856</fullName>
    </submittedName>
</protein>
<dbReference type="Proteomes" id="UP000694846">
    <property type="component" value="Unplaced"/>
</dbReference>
<dbReference type="InterPro" id="IPR011989">
    <property type="entry name" value="ARM-like"/>
</dbReference>
<proteinExistence type="inferred from homology"/>
<dbReference type="Gene3D" id="1.25.10.10">
    <property type="entry name" value="Leucine-rich Repeat Variant"/>
    <property type="match status" value="1"/>
</dbReference>
<comment type="similarity">
    <text evidence="3">Belongs to the BRAT1 family.</text>
</comment>
<sequence length="893" mass="103657">MFAMYPQSVHTTAEKLLKALNCLLVENFTIQDKTLLEKLLTGLQNADILLKTIPTSTHCKWFANVLDLYQLQKKASKNPSIHLYVFSLKYLAILVKSNDRLDELIKTHTIRLIINNLDVEFNLKESSIFNAYMKLLQTLNTHKQGVEYIFQEGLWKIIPFAIDGLVVPAKYIEIQSSQYIAELIYRSFEYGIAHYCEPLLKVLFFNVDKINYSIIANRHIKDFVVLNVYLRTLILILEKFIGTMYESDVCQLIIFKYSLSNILIQIKKIFNIYPMILNNYIILHLLFDYFTVWHQSESQYILKNIFSYMNIPKDVQLYKQISNLYIQAIKYVHISNTQLVVNAAFEKELIIGQLIPLRKCTEWLKCSKYENLDCSDIIESKYILNYCNNHDSIMNEMAISSILNILDIVPILKQNSLDYLVVFFSKLLDQFLNSESWLEEHQDQNSIKNKFLEILSYVFLCWTKILECKLYIENDTQNSFLVPLVQCHSQFFHKPCHNSTLLQNGLKLISTAINTINHRNVQHTDQQIDFDKLCNTLNDFLLDTRPEIRDSSLQCITSIAVAASKSSFGQVFIQLLLKIDLPTAVFNTLKHDNDPFVRSKALECLEKMVSILEIWESSLKESDLITHCLNLMQFESEGIIRRQIVKLITALFFHNEQLSDDLRNDIYIVMVHVSTKDPLWEVKAFTYDFWDSVIQTMMRKFSKQNNSEKLNDNIFLLNELSSIGCLHVFYVALKEEHDLVVQKKAICLTKKILFSVNSTDFKLMNKSVNCLNSMDVVLENSTDHKIKKSRQVDSANRVLSSITTSNDCELLSNLKIEHHNSIYPDETCIRLKSDIYISTAEFLNFTSTYDFDNCDTKTQLVISTRSGLNSMLDDIIDQSLNCFIDGADLLDCH</sequence>
<dbReference type="RefSeq" id="XP_025418040.1">
    <property type="nucleotide sequence ID" value="XM_025562255.1"/>
</dbReference>
<dbReference type="PANTHER" id="PTHR21331">
    <property type="entry name" value="BRCA1-ASSOCIATED ATM ACTIVATOR 1"/>
    <property type="match status" value="1"/>
</dbReference>
<keyword evidence="4" id="KW-1185">Reference proteome</keyword>
<keyword evidence="2" id="KW-0963">Cytoplasm</keyword>
<dbReference type="GO" id="GO:0005737">
    <property type="term" value="C:cytoplasm"/>
    <property type="evidence" value="ECO:0007669"/>
    <property type="project" value="UniProtKB-SubCell"/>
</dbReference>
<reference evidence="5" key="1">
    <citation type="submission" date="2025-08" db="UniProtKB">
        <authorList>
            <consortium name="RefSeq"/>
        </authorList>
    </citation>
    <scope>IDENTIFICATION</scope>
    <source>
        <tissue evidence="5">Whole body</tissue>
    </source>
</reference>
<accession>A0A8B8G5Q7</accession>
<evidence type="ECO:0000256" key="2">
    <source>
        <dbReference type="ARBA" id="ARBA00022490"/>
    </source>
</evidence>
<dbReference type="PANTHER" id="PTHR21331:SF2">
    <property type="entry name" value="BRCA1-ASSOCIATED ATM ACTIVATOR 1"/>
    <property type="match status" value="1"/>
</dbReference>
<evidence type="ECO:0000256" key="1">
    <source>
        <dbReference type="ARBA" id="ARBA00004496"/>
    </source>
</evidence>
<organism evidence="4 5">
    <name type="scientific">Sipha flava</name>
    <name type="common">yellow sugarcane aphid</name>
    <dbReference type="NCBI Taxonomy" id="143950"/>
    <lineage>
        <taxon>Eukaryota</taxon>
        <taxon>Metazoa</taxon>
        <taxon>Ecdysozoa</taxon>
        <taxon>Arthropoda</taxon>
        <taxon>Hexapoda</taxon>
        <taxon>Insecta</taxon>
        <taxon>Pterygota</taxon>
        <taxon>Neoptera</taxon>
        <taxon>Paraneoptera</taxon>
        <taxon>Hemiptera</taxon>
        <taxon>Sternorrhyncha</taxon>
        <taxon>Aphidomorpha</taxon>
        <taxon>Aphidoidea</taxon>
        <taxon>Aphididae</taxon>
        <taxon>Sipha</taxon>
    </lineage>
</organism>
<dbReference type="AlphaFoldDB" id="A0A8B8G5Q7"/>
<evidence type="ECO:0000313" key="5">
    <source>
        <dbReference type="RefSeq" id="XP_025418040.1"/>
    </source>
</evidence>
<gene>
    <name evidence="5" type="primary">LOC112688856</name>
</gene>
<dbReference type="GeneID" id="112688856"/>
<name>A0A8B8G5Q7_9HEMI</name>
<dbReference type="GO" id="GO:0008283">
    <property type="term" value="P:cell population proliferation"/>
    <property type="evidence" value="ECO:0007669"/>
    <property type="project" value="InterPro"/>
</dbReference>
<dbReference type="InterPro" id="IPR038904">
    <property type="entry name" value="BRAT1"/>
</dbReference>
<dbReference type="OrthoDB" id="10057956at2759"/>
<dbReference type="SUPFAM" id="SSF48371">
    <property type="entry name" value="ARM repeat"/>
    <property type="match status" value="2"/>
</dbReference>